<comment type="caution">
    <text evidence="2">The sequence shown here is derived from an EMBL/GenBank/DDBJ whole genome shotgun (WGS) entry which is preliminary data.</text>
</comment>
<protein>
    <submittedName>
        <fullName evidence="2">HupE/UreJ family protein</fullName>
    </submittedName>
</protein>
<evidence type="ECO:0000256" key="1">
    <source>
        <dbReference type="SAM" id="Phobius"/>
    </source>
</evidence>
<keyword evidence="1" id="KW-0472">Membrane</keyword>
<feature type="transmembrane region" description="Helical" evidence="1">
    <location>
        <begin position="38"/>
        <end position="59"/>
    </location>
</feature>
<name>A0ABU7G697_9ALTE</name>
<feature type="transmembrane region" description="Helical" evidence="1">
    <location>
        <begin position="91"/>
        <end position="108"/>
    </location>
</feature>
<evidence type="ECO:0000313" key="3">
    <source>
        <dbReference type="Proteomes" id="UP001310248"/>
    </source>
</evidence>
<keyword evidence="1" id="KW-0812">Transmembrane</keyword>
<sequence>MNYLRPILLGVIVLLAPFPSWAHSPIAGVGSFYNGLLHPVFVPAHMLLLLGVGIILGLHTPSRDKAAFACFGLASVIGLIVTIYFSTNIELVIYAVAGITGGLILANINTPLWFKSVLLGVAGLLIGLDSRQDALTGQDKTLTLIGNAISVNLLVLYAMVLANFLSKKNWQLLIGLRVAGSWISAISLLMFAFAITTK</sequence>
<organism evidence="2 3">
    <name type="scientific">Agarivorans aestuarii</name>
    <dbReference type="NCBI Taxonomy" id="1563703"/>
    <lineage>
        <taxon>Bacteria</taxon>
        <taxon>Pseudomonadati</taxon>
        <taxon>Pseudomonadota</taxon>
        <taxon>Gammaproteobacteria</taxon>
        <taxon>Alteromonadales</taxon>
        <taxon>Alteromonadaceae</taxon>
        <taxon>Agarivorans</taxon>
    </lineage>
</organism>
<dbReference type="EMBL" id="JAYDYW010000010">
    <property type="protein sequence ID" value="MEE1674931.1"/>
    <property type="molecule type" value="Genomic_DNA"/>
</dbReference>
<keyword evidence="3" id="KW-1185">Reference proteome</keyword>
<feature type="transmembrane region" description="Helical" evidence="1">
    <location>
        <begin position="66"/>
        <end position="85"/>
    </location>
</feature>
<accession>A0ABU7G697</accession>
<keyword evidence="1" id="KW-1133">Transmembrane helix</keyword>
<dbReference type="Proteomes" id="UP001310248">
    <property type="component" value="Unassembled WGS sequence"/>
</dbReference>
<feature type="transmembrane region" description="Helical" evidence="1">
    <location>
        <begin position="172"/>
        <end position="195"/>
    </location>
</feature>
<gene>
    <name evidence="2" type="ORF">SNR37_000251</name>
</gene>
<reference evidence="3" key="1">
    <citation type="submission" date="2023-07" db="EMBL/GenBank/DDBJ databases">
        <title>Draft genome sequence of Agarivorans aestuarii strain ZMCS4, a CAZymes producing bacteria isolated from the marine brown algae Clodostephus spongiosus.</title>
        <authorList>
            <person name="Lorente B."/>
            <person name="Cabral C."/>
            <person name="Frias J."/>
            <person name="Faria J."/>
            <person name="Toubarro D."/>
        </authorList>
    </citation>
    <scope>NUCLEOTIDE SEQUENCE [LARGE SCALE GENOMIC DNA]</scope>
    <source>
        <strain evidence="3">ZMCS4</strain>
    </source>
</reference>
<evidence type="ECO:0000313" key="2">
    <source>
        <dbReference type="EMBL" id="MEE1674931.1"/>
    </source>
</evidence>
<dbReference type="Pfam" id="PF04955">
    <property type="entry name" value="HupE_UreJ"/>
    <property type="match status" value="1"/>
</dbReference>
<dbReference type="RefSeq" id="WP_329775948.1">
    <property type="nucleotide sequence ID" value="NZ_JAYDYW010000010.1"/>
</dbReference>
<feature type="transmembrane region" description="Helical" evidence="1">
    <location>
        <begin position="142"/>
        <end position="165"/>
    </location>
</feature>
<dbReference type="InterPro" id="IPR007038">
    <property type="entry name" value="HupE_UreJ"/>
</dbReference>
<feature type="transmembrane region" description="Helical" evidence="1">
    <location>
        <begin position="113"/>
        <end position="130"/>
    </location>
</feature>
<proteinExistence type="predicted"/>
<reference evidence="2 3" key="2">
    <citation type="submission" date="2023-12" db="EMBL/GenBank/DDBJ databases">
        <authorList>
            <consortium name="Cladostephus spongiosus"/>
            <person name="Lorente B."/>
            <person name="Cabral C."/>
            <person name="Frias J."/>
            <person name="Faria J."/>
            <person name="Toubarro D."/>
        </authorList>
    </citation>
    <scope>NUCLEOTIDE SEQUENCE [LARGE SCALE GENOMIC DNA]</scope>
    <source>
        <strain evidence="2 3">ZMCS4</strain>
    </source>
</reference>